<reference evidence="3" key="1">
    <citation type="journal article" date="2019" name="Sci. Rep.">
        <title>Draft genome of Tanacetum cinerariifolium, the natural source of mosquito coil.</title>
        <authorList>
            <person name="Yamashiro T."/>
            <person name="Shiraishi A."/>
            <person name="Satake H."/>
            <person name="Nakayama K."/>
        </authorList>
    </citation>
    <scope>NUCLEOTIDE SEQUENCE</scope>
</reference>
<feature type="domain" description="Reverse transcriptase Ty1/copia-type" evidence="1">
    <location>
        <begin position="204"/>
        <end position="268"/>
    </location>
</feature>
<dbReference type="InterPro" id="IPR013103">
    <property type="entry name" value="RVT_2"/>
</dbReference>
<dbReference type="PANTHER" id="PTHR11439:SF524">
    <property type="entry name" value="RNA-DIRECTED DNA POLYMERASE, PROTEIN KINASE RLK-PELLE-DLSV FAMILY"/>
    <property type="match status" value="1"/>
</dbReference>
<evidence type="ECO:0000313" key="3">
    <source>
        <dbReference type="EMBL" id="GEU50484.1"/>
    </source>
</evidence>
<dbReference type="InterPro" id="IPR025724">
    <property type="entry name" value="GAG-pre-integrase_dom"/>
</dbReference>
<accession>A0A6L2KRI1</accession>
<evidence type="ECO:0000259" key="1">
    <source>
        <dbReference type="Pfam" id="PF07727"/>
    </source>
</evidence>
<sequence>MFTRDINCTIEFDAFGFSVKDFLTRHILLRCDSSSDLYPVTQPSSLPSALMSLSSSTWHQRLGHPGDEVLRSLTSRDFISCNKEKSPHVCHASQLGKHVKLPFSSSTSIVSRCFEIIHLDIWTSLYLVQKSCLASIRFYEPPLVGKRPGLVVKPATIRTVFSLALMKHWPVHQLDVKNAFLNGDDRVYASASRFCGSSISSSCMSPSKKIIFSLHREFDMTDLGALNYFLGISVTRETTGMFLSQKRYAMELLERAHMLNCNPTRTPVDTEFKLGPEGTPISYPTLYQSLVGTLEFGLQLYASSESSLVAFFDVDSAGCPATRRSTSGYYVFMGNNILSWSSKRQHTLSRSSAEAEYRGVANVVAETAWLHNLL</sequence>
<feature type="domain" description="GAG-pre-integrase" evidence="2">
    <location>
        <begin position="43"/>
        <end position="98"/>
    </location>
</feature>
<organism evidence="3">
    <name type="scientific">Tanacetum cinerariifolium</name>
    <name type="common">Dalmatian daisy</name>
    <name type="synonym">Chrysanthemum cinerariifolium</name>
    <dbReference type="NCBI Taxonomy" id="118510"/>
    <lineage>
        <taxon>Eukaryota</taxon>
        <taxon>Viridiplantae</taxon>
        <taxon>Streptophyta</taxon>
        <taxon>Embryophyta</taxon>
        <taxon>Tracheophyta</taxon>
        <taxon>Spermatophyta</taxon>
        <taxon>Magnoliopsida</taxon>
        <taxon>eudicotyledons</taxon>
        <taxon>Gunneridae</taxon>
        <taxon>Pentapetalae</taxon>
        <taxon>asterids</taxon>
        <taxon>campanulids</taxon>
        <taxon>Asterales</taxon>
        <taxon>Asteraceae</taxon>
        <taxon>Asteroideae</taxon>
        <taxon>Anthemideae</taxon>
        <taxon>Anthemidinae</taxon>
        <taxon>Tanacetum</taxon>
    </lineage>
</organism>
<dbReference type="Pfam" id="PF07727">
    <property type="entry name" value="RVT_2"/>
    <property type="match status" value="1"/>
</dbReference>
<dbReference type="CDD" id="cd09272">
    <property type="entry name" value="RNase_HI_RT_Ty1"/>
    <property type="match status" value="1"/>
</dbReference>
<protein>
    <submittedName>
        <fullName evidence="3">Ribonuclease H-like domain-containing protein</fullName>
    </submittedName>
</protein>
<dbReference type="Pfam" id="PF13976">
    <property type="entry name" value="gag_pre-integrs"/>
    <property type="match status" value="1"/>
</dbReference>
<evidence type="ECO:0000259" key="2">
    <source>
        <dbReference type="Pfam" id="PF13976"/>
    </source>
</evidence>
<comment type="caution">
    <text evidence="3">The sequence shown here is derived from an EMBL/GenBank/DDBJ whole genome shotgun (WGS) entry which is preliminary data.</text>
</comment>
<gene>
    <name evidence="3" type="ORF">Tci_022462</name>
</gene>
<name>A0A6L2KRI1_TANCI</name>
<proteinExistence type="predicted"/>
<dbReference type="EMBL" id="BKCJ010002720">
    <property type="protein sequence ID" value="GEU50484.1"/>
    <property type="molecule type" value="Genomic_DNA"/>
</dbReference>
<dbReference type="AlphaFoldDB" id="A0A6L2KRI1"/>
<dbReference type="PANTHER" id="PTHR11439">
    <property type="entry name" value="GAG-POL-RELATED RETROTRANSPOSON"/>
    <property type="match status" value="1"/>
</dbReference>